<dbReference type="Proteomes" id="UP000001064">
    <property type="component" value="Unassembled WGS sequence"/>
</dbReference>
<feature type="coiled-coil region" evidence="11">
    <location>
        <begin position="216"/>
        <end position="246"/>
    </location>
</feature>
<comment type="catalytic activity">
    <reaction evidence="2">
        <text>[protein]-peptidylproline (omega=180) = [protein]-peptidylproline (omega=0)</text>
        <dbReference type="Rhea" id="RHEA:16237"/>
        <dbReference type="Rhea" id="RHEA-COMP:10747"/>
        <dbReference type="Rhea" id="RHEA-COMP:10748"/>
        <dbReference type="ChEBI" id="CHEBI:83833"/>
        <dbReference type="ChEBI" id="CHEBI:83834"/>
        <dbReference type="EC" id="5.2.1.8"/>
    </reaction>
</comment>
<gene>
    <name evidence="15" type="ORF">DICPUDRAFT_77418</name>
</gene>
<keyword evidence="9" id="KW-0413">Isomerase</keyword>
<dbReference type="SMART" id="SM00504">
    <property type="entry name" value="Ubox"/>
    <property type="match status" value="1"/>
</dbReference>
<dbReference type="InterPro" id="IPR020892">
    <property type="entry name" value="Cyclophilin-type_PPIase_CS"/>
</dbReference>
<dbReference type="OrthoDB" id="30774at2759"/>
<dbReference type="AlphaFoldDB" id="F0ZGJ7"/>
<keyword evidence="10" id="KW-0539">Nucleus</keyword>
<dbReference type="GO" id="GO:0061630">
    <property type="term" value="F:ubiquitin protein ligase activity"/>
    <property type="evidence" value="ECO:0000318"/>
    <property type="project" value="GO_Central"/>
</dbReference>
<organism evidence="15 16">
    <name type="scientific">Dictyostelium purpureum</name>
    <name type="common">Slime mold</name>
    <dbReference type="NCBI Taxonomy" id="5786"/>
    <lineage>
        <taxon>Eukaryota</taxon>
        <taxon>Amoebozoa</taxon>
        <taxon>Evosea</taxon>
        <taxon>Eumycetozoa</taxon>
        <taxon>Dictyostelia</taxon>
        <taxon>Dictyosteliales</taxon>
        <taxon>Dictyosteliaceae</taxon>
        <taxon>Dictyostelium</taxon>
    </lineage>
</organism>
<dbReference type="PANTHER" id="PTHR45625:SF1">
    <property type="entry name" value="RING-TYPE E3 UBIQUITIN-PROTEIN LIGASE PPIL2"/>
    <property type="match status" value="1"/>
</dbReference>
<dbReference type="InterPro" id="IPR044666">
    <property type="entry name" value="Cyclophilin_A-like"/>
</dbReference>
<dbReference type="GO" id="GO:0003755">
    <property type="term" value="F:peptidyl-prolyl cis-trans isomerase activity"/>
    <property type="evidence" value="ECO:0007669"/>
    <property type="project" value="UniProtKB-KW"/>
</dbReference>
<keyword evidence="6" id="KW-0808">Transferase</keyword>
<name>F0ZGJ7_DICPU</name>
<dbReference type="VEuPathDB" id="AmoebaDB:DICPUDRAFT_77418"/>
<evidence type="ECO:0000256" key="5">
    <source>
        <dbReference type="ARBA" id="ARBA00007930"/>
    </source>
</evidence>
<dbReference type="EMBL" id="GL871013">
    <property type="protein sequence ID" value="EGC36897.1"/>
    <property type="molecule type" value="Genomic_DNA"/>
</dbReference>
<keyword evidence="8" id="KW-0697">Rotamase</keyword>
<keyword evidence="16" id="KW-1185">Reference proteome</keyword>
<dbReference type="GO" id="GO:0006457">
    <property type="term" value="P:protein folding"/>
    <property type="evidence" value="ECO:0000318"/>
    <property type="project" value="GO_Central"/>
</dbReference>
<feature type="domain" description="PPIase cyclophilin-type" evidence="13">
    <location>
        <begin position="301"/>
        <end position="447"/>
    </location>
</feature>
<reference evidence="16" key="1">
    <citation type="journal article" date="2011" name="Genome Biol.">
        <title>Comparative genomics of the social amoebae Dictyostelium discoideum and Dictyostelium purpureum.</title>
        <authorList>
            <consortium name="US DOE Joint Genome Institute (JGI-PGF)"/>
            <person name="Sucgang R."/>
            <person name="Kuo A."/>
            <person name="Tian X."/>
            <person name="Salerno W."/>
            <person name="Parikh A."/>
            <person name="Feasley C.L."/>
            <person name="Dalin E."/>
            <person name="Tu H."/>
            <person name="Huang E."/>
            <person name="Barry K."/>
            <person name="Lindquist E."/>
            <person name="Shapiro H."/>
            <person name="Bruce D."/>
            <person name="Schmutz J."/>
            <person name="Salamov A."/>
            <person name="Fey P."/>
            <person name="Gaudet P."/>
            <person name="Anjard C."/>
            <person name="Babu M.M."/>
            <person name="Basu S."/>
            <person name="Bushmanova Y."/>
            <person name="van der Wel H."/>
            <person name="Katoh-Kurasawa M."/>
            <person name="Dinh C."/>
            <person name="Coutinho P.M."/>
            <person name="Saito T."/>
            <person name="Elias M."/>
            <person name="Schaap P."/>
            <person name="Kay R.R."/>
            <person name="Henrissat B."/>
            <person name="Eichinger L."/>
            <person name="Rivero F."/>
            <person name="Putnam N.H."/>
            <person name="West C.M."/>
            <person name="Loomis W.F."/>
            <person name="Chisholm R.L."/>
            <person name="Shaulsky G."/>
            <person name="Strassmann J.E."/>
            <person name="Queller D.C."/>
            <person name="Kuspa A."/>
            <person name="Grigoriev I.V."/>
        </authorList>
    </citation>
    <scope>NUCLEOTIDE SEQUENCE [LARGE SCALE GENOMIC DNA]</scope>
    <source>
        <strain evidence="16">QSDP1</strain>
    </source>
</reference>
<dbReference type="FunFam" id="3.30.40.10:FF:000079">
    <property type="entry name" value="Peptidyl-prolyl cis-trans isomerase 2"/>
    <property type="match status" value="1"/>
</dbReference>
<evidence type="ECO:0000256" key="9">
    <source>
        <dbReference type="ARBA" id="ARBA00023235"/>
    </source>
</evidence>
<keyword evidence="11" id="KW-0175">Coiled coil</keyword>
<keyword evidence="7" id="KW-0833">Ubl conjugation pathway</keyword>
<feature type="region of interest" description="Disordered" evidence="12">
    <location>
        <begin position="269"/>
        <end position="292"/>
    </location>
</feature>
<feature type="region of interest" description="Disordered" evidence="12">
    <location>
        <begin position="512"/>
        <end position="537"/>
    </location>
</feature>
<evidence type="ECO:0000256" key="1">
    <source>
        <dbReference type="ARBA" id="ARBA00000900"/>
    </source>
</evidence>
<dbReference type="InterPro" id="IPR002130">
    <property type="entry name" value="Cyclophilin-type_PPIase_dom"/>
</dbReference>
<dbReference type="GO" id="GO:0071013">
    <property type="term" value="C:catalytic step 2 spliceosome"/>
    <property type="evidence" value="ECO:0000318"/>
    <property type="project" value="GO_Central"/>
</dbReference>
<dbReference type="InterPro" id="IPR013083">
    <property type="entry name" value="Znf_RING/FYVE/PHD"/>
</dbReference>
<evidence type="ECO:0000256" key="10">
    <source>
        <dbReference type="ARBA" id="ARBA00023242"/>
    </source>
</evidence>
<evidence type="ECO:0000313" key="15">
    <source>
        <dbReference type="EMBL" id="EGC36897.1"/>
    </source>
</evidence>
<dbReference type="eggNOG" id="KOG0883">
    <property type="taxonomic scope" value="Eukaryota"/>
</dbReference>
<dbReference type="FunFam" id="2.40.100.10:FF:000014">
    <property type="entry name" value="Peptidyl-prolyl cis-trans isomerase cyp65"/>
    <property type="match status" value="1"/>
</dbReference>
<dbReference type="PROSITE" id="PS00170">
    <property type="entry name" value="CSA_PPIASE_1"/>
    <property type="match status" value="1"/>
</dbReference>
<dbReference type="PROSITE" id="PS50072">
    <property type="entry name" value="CSA_PPIASE_2"/>
    <property type="match status" value="1"/>
</dbReference>
<evidence type="ECO:0000259" key="13">
    <source>
        <dbReference type="PROSITE" id="PS50072"/>
    </source>
</evidence>
<comment type="catalytic activity">
    <reaction evidence="1">
        <text>S-ubiquitinyl-[E2 ubiquitin-conjugating enzyme]-L-cysteine + [acceptor protein]-L-lysine = [E2 ubiquitin-conjugating enzyme]-L-cysteine + N(6)-ubiquitinyl-[acceptor protein]-L-lysine.</text>
        <dbReference type="EC" id="2.3.2.27"/>
    </reaction>
</comment>
<dbReference type="GeneID" id="10503956"/>
<evidence type="ECO:0000256" key="12">
    <source>
        <dbReference type="SAM" id="MobiDB-lite"/>
    </source>
</evidence>
<dbReference type="FunCoup" id="F0ZGJ7">
    <property type="interactions" value="718"/>
</dbReference>
<comment type="subcellular location">
    <subcellularLocation>
        <location evidence="4">Nucleus</location>
    </subcellularLocation>
</comment>
<dbReference type="PRINTS" id="PR00153">
    <property type="entry name" value="CSAPPISMRASE"/>
</dbReference>
<evidence type="ECO:0000256" key="11">
    <source>
        <dbReference type="SAM" id="Coils"/>
    </source>
</evidence>
<dbReference type="InParanoid" id="F0ZGJ7"/>
<proteinExistence type="inferred from homology"/>
<evidence type="ECO:0000313" key="16">
    <source>
        <dbReference type="Proteomes" id="UP000001064"/>
    </source>
</evidence>
<dbReference type="SUPFAM" id="SSF50891">
    <property type="entry name" value="Cyclophilin-like"/>
    <property type="match status" value="1"/>
</dbReference>
<comment type="function">
    <text evidence="3">May catalyze the cis-trans isomerization of proline imidic peptide bonds in oligopeptides thereby assisting the folding of proteins. May also function as a chaperone, playing a role in intracellular transport of proteins. May also have a protein ubiquitin ligase activity acting as an E3 ubiquitin protein ligase or as a ubiquitin-ubiquitin ligase promoting elongation of ubiquitin chains on proteins.</text>
</comment>
<evidence type="ECO:0000256" key="2">
    <source>
        <dbReference type="ARBA" id="ARBA00000971"/>
    </source>
</evidence>
<dbReference type="Pfam" id="PF00160">
    <property type="entry name" value="Pro_isomerase"/>
    <property type="match status" value="1"/>
</dbReference>
<sequence length="562" mass="64446">MGRSKSHNKAYITMSEWVSDFGGKTAKEKRSSFKPLPFYCCSLSLQHLEEPVSNENGNLFDLENITQFLKKHGKDPITGNPATIKDYFPINFYKNENDEYHCPILEKVFTDFSHIVAIKTTGNVYSYDSVQKLNIEAKNWIDLLTDKPFNKSDIVTIQDPVNRSSKNTMGNFHFVKEGIEFEKGEVESNVNVNDATSRIFKQMQEKGIPLSEKDSEVKLKQKIQEKEEESKKLMTEEEKKQKMFEQFKKDKAEKEESLKKRAVQAPSFTSTGYTKTRLDEEHPSLTPGKTTKKKGYVQLKTNLGDLNLLLHCDLVPKACENFLEHCESKYYDNLIFHRLIKNFMIQGGDPTGTGRGGESIWGKPFKDEFKPNLLHNERGILSMANSGTNTNNSQFFITFRECPHLNNKHTVFGKVVGGMEVLKTIELVKTNEQDKPNHNIKILGTKVIQNPFRTLDEEQFEEKLKQEKKNREKLQKSEVLDEQVEGNQKGLWYSNPTPELKANNDKTVGKYLNNSASSPSSSLGKRLNELPPKNNPLKETLIKQQEQQKKVKTSSYGNFSNW</sequence>
<dbReference type="GO" id="GO:0016567">
    <property type="term" value="P:protein ubiquitination"/>
    <property type="evidence" value="ECO:0007669"/>
    <property type="project" value="InterPro"/>
</dbReference>
<dbReference type="SUPFAM" id="SSF57850">
    <property type="entry name" value="RING/U-box"/>
    <property type="match status" value="1"/>
</dbReference>
<comment type="similarity">
    <text evidence="5">Belongs to the cyclophilin-type PPIase family. PPIL2 subfamily.</text>
</comment>
<evidence type="ECO:0000256" key="8">
    <source>
        <dbReference type="ARBA" id="ARBA00023110"/>
    </source>
</evidence>
<dbReference type="PANTHER" id="PTHR45625">
    <property type="entry name" value="PEPTIDYL-PROLYL CIS-TRANS ISOMERASE-RELATED"/>
    <property type="match status" value="1"/>
</dbReference>
<evidence type="ECO:0000256" key="7">
    <source>
        <dbReference type="ARBA" id="ARBA00022786"/>
    </source>
</evidence>
<dbReference type="InterPro" id="IPR029000">
    <property type="entry name" value="Cyclophilin-like_dom_sf"/>
</dbReference>
<dbReference type="KEGG" id="dpp:DICPUDRAFT_77418"/>
<evidence type="ECO:0000256" key="3">
    <source>
        <dbReference type="ARBA" id="ARBA00003697"/>
    </source>
</evidence>
<dbReference type="RefSeq" id="XP_003286540.1">
    <property type="nucleotide sequence ID" value="XM_003286492.1"/>
</dbReference>
<evidence type="ECO:0000256" key="6">
    <source>
        <dbReference type="ARBA" id="ARBA00022679"/>
    </source>
</evidence>
<dbReference type="STRING" id="5786.F0ZGJ7"/>
<feature type="domain" description="U-box" evidence="14">
    <location>
        <begin position="34"/>
        <end position="107"/>
    </location>
</feature>
<dbReference type="Gene3D" id="3.30.40.10">
    <property type="entry name" value="Zinc/RING finger domain, C3HC4 (zinc finger)"/>
    <property type="match status" value="1"/>
</dbReference>
<dbReference type="CDD" id="cd01923">
    <property type="entry name" value="cyclophilin_RING"/>
    <property type="match status" value="1"/>
</dbReference>
<evidence type="ECO:0000256" key="4">
    <source>
        <dbReference type="ARBA" id="ARBA00004123"/>
    </source>
</evidence>
<protein>
    <submittedName>
        <fullName evidence="15">Uncharacterized protein</fullName>
    </submittedName>
</protein>
<dbReference type="Gene3D" id="2.40.100.10">
    <property type="entry name" value="Cyclophilin-like"/>
    <property type="match status" value="1"/>
</dbReference>
<dbReference type="InterPro" id="IPR003613">
    <property type="entry name" value="Ubox_domain"/>
</dbReference>
<accession>F0ZGJ7</accession>
<dbReference type="OMA" id="NFIKHCA"/>
<dbReference type="PROSITE" id="PS51698">
    <property type="entry name" value="U_BOX"/>
    <property type="match status" value="1"/>
</dbReference>
<evidence type="ECO:0000259" key="14">
    <source>
        <dbReference type="PROSITE" id="PS51698"/>
    </source>
</evidence>